<dbReference type="InterPro" id="IPR036388">
    <property type="entry name" value="WH-like_DNA-bd_sf"/>
</dbReference>
<dbReference type="GO" id="GO:0003677">
    <property type="term" value="F:DNA binding"/>
    <property type="evidence" value="ECO:0007669"/>
    <property type="project" value="UniProtKB-KW"/>
</dbReference>
<dbReference type="AlphaFoldDB" id="A0A0P6S7I9"/>
<keyword evidence="3" id="KW-0804">Transcription</keyword>
<dbReference type="PROSITE" id="PS50995">
    <property type="entry name" value="HTH_MARR_2"/>
    <property type="match status" value="1"/>
</dbReference>
<reference evidence="5 6" key="1">
    <citation type="submission" date="2015-08" db="EMBL/GenBank/DDBJ databases">
        <title>Genome sequence of Streptococcus phocae subsp. phocae ATCC 51973T isolated from liver specimen obtained from seal.</title>
        <authorList>
            <person name="Avendano-Herrera R."/>
        </authorList>
    </citation>
    <scope>NUCLEOTIDE SEQUENCE [LARGE SCALE GENOMIC DNA]</scope>
    <source>
        <strain evidence="5 6">ATCC 51973</strain>
    </source>
</reference>
<dbReference type="PANTHER" id="PTHR42756">
    <property type="entry name" value="TRANSCRIPTIONAL REGULATOR, MARR"/>
    <property type="match status" value="1"/>
</dbReference>
<name>A0A0P6S7I9_9STRE</name>
<dbReference type="RefSeq" id="WP_054278858.1">
    <property type="nucleotide sequence ID" value="NZ_LHQM01000021.1"/>
</dbReference>
<proteinExistence type="predicted"/>
<evidence type="ECO:0000313" key="5">
    <source>
        <dbReference type="EMBL" id="KPJ22271.1"/>
    </source>
</evidence>
<dbReference type="InterPro" id="IPR000835">
    <property type="entry name" value="HTH_MarR-typ"/>
</dbReference>
<evidence type="ECO:0000256" key="2">
    <source>
        <dbReference type="ARBA" id="ARBA00023125"/>
    </source>
</evidence>
<dbReference type="SMART" id="SM00347">
    <property type="entry name" value="HTH_MARR"/>
    <property type="match status" value="1"/>
</dbReference>
<gene>
    <name evidence="5" type="ORF">AKK44_05525</name>
</gene>
<dbReference type="PANTHER" id="PTHR42756:SF1">
    <property type="entry name" value="TRANSCRIPTIONAL REPRESSOR OF EMRAB OPERON"/>
    <property type="match status" value="1"/>
</dbReference>
<keyword evidence="2" id="KW-0238">DNA-binding</keyword>
<dbReference type="GO" id="GO:0003700">
    <property type="term" value="F:DNA-binding transcription factor activity"/>
    <property type="evidence" value="ECO:0007669"/>
    <property type="project" value="InterPro"/>
</dbReference>
<comment type="caution">
    <text evidence="5">The sequence shown here is derived from an EMBL/GenBank/DDBJ whole genome shotgun (WGS) entry which is preliminary data.</text>
</comment>
<dbReference type="SUPFAM" id="SSF46785">
    <property type="entry name" value="Winged helix' DNA-binding domain"/>
    <property type="match status" value="1"/>
</dbReference>
<dbReference type="EMBL" id="LHQM01000021">
    <property type="protein sequence ID" value="KPJ22271.1"/>
    <property type="molecule type" value="Genomic_DNA"/>
</dbReference>
<dbReference type="Proteomes" id="UP000049578">
    <property type="component" value="Unassembled WGS sequence"/>
</dbReference>
<organism evidence="5 6">
    <name type="scientific">Streptococcus phocae</name>
    <dbReference type="NCBI Taxonomy" id="119224"/>
    <lineage>
        <taxon>Bacteria</taxon>
        <taxon>Bacillati</taxon>
        <taxon>Bacillota</taxon>
        <taxon>Bacilli</taxon>
        <taxon>Lactobacillales</taxon>
        <taxon>Streptococcaceae</taxon>
        <taxon>Streptococcus</taxon>
    </lineage>
</organism>
<feature type="domain" description="HTH marR-type" evidence="4">
    <location>
        <begin position="9"/>
        <end position="141"/>
    </location>
</feature>
<evidence type="ECO:0000256" key="1">
    <source>
        <dbReference type="ARBA" id="ARBA00023015"/>
    </source>
</evidence>
<accession>A0A0P6S7I9</accession>
<dbReference type="STRING" id="119224.AKK44_05525"/>
<sequence>MSHLDKNPALKAMVVFRKAQRTLDAYGSDVFKCADLTPTQFGVLEVLYSKGGMRINHLIESLLATSGNMTVVLRNMERNGWIERHKDPDDKRAHVVCLTETGKTLIEQVLPKHIERVESAFSIFSQEEQLQLIELLKKFKDL</sequence>
<evidence type="ECO:0000259" key="4">
    <source>
        <dbReference type="PROSITE" id="PS50995"/>
    </source>
</evidence>
<evidence type="ECO:0000313" key="6">
    <source>
        <dbReference type="Proteomes" id="UP000049578"/>
    </source>
</evidence>
<dbReference type="PRINTS" id="PR00598">
    <property type="entry name" value="HTHMARR"/>
</dbReference>
<dbReference type="InterPro" id="IPR036390">
    <property type="entry name" value="WH_DNA-bd_sf"/>
</dbReference>
<keyword evidence="6" id="KW-1185">Reference proteome</keyword>
<keyword evidence="1" id="KW-0805">Transcription regulation</keyword>
<dbReference type="Gene3D" id="1.10.10.10">
    <property type="entry name" value="Winged helix-like DNA-binding domain superfamily/Winged helix DNA-binding domain"/>
    <property type="match status" value="1"/>
</dbReference>
<evidence type="ECO:0000256" key="3">
    <source>
        <dbReference type="ARBA" id="ARBA00023163"/>
    </source>
</evidence>
<dbReference type="Pfam" id="PF01047">
    <property type="entry name" value="MarR"/>
    <property type="match status" value="1"/>
</dbReference>
<dbReference type="PATRIC" id="fig|119224.3.peg.646"/>
<protein>
    <submittedName>
        <fullName evidence="5">MarR family transcriptional regulator</fullName>
    </submittedName>
</protein>